<feature type="transmembrane region" description="Helical" evidence="1">
    <location>
        <begin position="52"/>
        <end position="72"/>
    </location>
</feature>
<keyword evidence="1" id="KW-1133">Transmembrane helix</keyword>
<evidence type="ECO:0000256" key="1">
    <source>
        <dbReference type="SAM" id="Phobius"/>
    </source>
</evidence>
<sequence>MLGAMKGLRAQGNSPPRTHQPAWWDNYLIALAGLVMAAGLLFAAITAAYARAYVLAVALATVAVPFAVPTLVQIVSELLVYLKIVAGVVAVVVLLPALAVSPVVRGKMKRWWRGR</sequence>
<reference evidence="3" key="1">
    <citation type="journal article" date="2019" name="Int. J. Syst. Evol. Microbiol.">
        <title>The Global Catalogue of Microorganisms (GCM) 10K type strain sequencing project: providing services to taxonomists for standard genome sequencing and annotation.</title>
        <authorList>
            <consortium name="The Broad Institute Genomics Platform"/>
            <consortium name="The Broad Institute Genome Sequencing Center for Infectious Disease"/>
            <person name="Wu L."/>
            <person name="Ma J."/>
        </authorList>
    </citation>
    <scope>NUCLEOTIDE SEQUENCE [LARGE SCALE GENOMIC DNA]</scope>
    <source>
        <strain evidence="3">JCM 18298</strain>
    </source>
</reference>
<name>A0ABP9JRH3_9NOCA</name>
<organism evidence="2 3">
    <name type="scientific">Nocardia callitridis</name>
    <dbReference type="NCBI Taxonomy" id="648753"/>
    <lineage>
        <taxon>Bacteria</taxon>
        <taxon>Bacillati</taxon>
        <taxon>Actinomycetota</taxon>
        <taxon>Actinomycetes</taxon>
        <taxon>Mycobacteriales</taxon>
        <taxon>Nocardiaceae</taxon>
        <taxon>Nocardia</taxon>
    </lineage>
</organism>
<dbReference type="Proteomes" id="UP001500603">
    <property type="component" value="Unassembled WGS sequence"/>
</dbReference>
<protein>
    <submittedName>
        <fullName evidence="2">Uncharacterized protein</fullName>
    </submittedName>
</protein>
<gene>
    <name evidence="2" type="ORF">GCM10023318_02830</name>
</gene>
<keyword evidence="1" id="KW-0812">Transmembrane</keyword>
<keyword evidence="1" id="KW-0472">Membrane</keyword>
<proteinExistence type="predicted"/>
<feature type="transmembrane region" description="Helical" evidence="1">
    <location>
        <begin position="78"/>
        <end position="104"/>
    </location>
</feature>
<evidence type="ECO:0000313" key="3">
    <source>
        <dbReference type="Proteomes" id="UP001500603"/>
    </source>
</evidence>
<comment type="caution">
    <text evidence="2">The sequence shown here is derived from an EMBL/GenBank/DDBJ whole genome shotgun (WGS) entry which is preliminary data.</text>
</comment>
<accession>A0ABP9JRH3</accession>
<feature type="transmembrane region" description="Helical" evidence="1">
    <location>
        <begin position="27"/>
        <end position="45"/>
    </location>
</feature>
<keyword evidence="3" id="KW-1185">Reference proteome</keyword>
<evidence type="ECO:0000313" key="2">
    <source>
        <dbReference type="EMBL" id="GAA5042487.1"/>
    </source>
</evidence>
<dbReference type="EMBL" id="BAABJM010000001">
    <property type="protein sequence ID" value="GAA5042487.1"/>
    <property type="molecule type" value="Genomic_DNA"/>
</dbReference>